<dbReference type="AlphaFoldDB" id="A0A0D0BSM0"/>
<evidence type="ECO:0008006" key="3">
    <source>
        <dbReference type="Google" id="ProtNLM"/>
    </source>
</evidence>
<dbReference type="Proteomes" id="UP000054485">
    <property type="component" value="Unassembled WGS sequence"/>
</dbReference>
<sequence>MAQLTSPHALYISEILFTISYYLEDDRKTLARLARCCHAFSEPALSVLWSSVRSFSPFIPLLPPTVKFLWDHGRFDEATLVEFQCPPEEEWSVFDSYARRVRRLYSGSHCHQIVARIRSKTTLFPLLRSLTVQLIEPIDIQGRLFSDSLRSLKISGPAYVHCKDDRVQMAIARLARDAPLVEYLHIEDYTYSVVQSSLPPLHFAHLRAVEISAFFDYTLLQSLCHILSQAPVTQLKLELPSLPNKEWNISSPVFPALRSLRICGNPASAEQFVFHLASESLQELSIYHTRGPASAADYRHLLSHVADKYGNTLQQLSLTLSQSPSPNYPYDLSQSVLDAFYALAPRFNRLETLHLSLPHNRYVHLAPELTFESPTWPSLKLLDFQAT</sequence>
<organism evidence="1 2">
    <name type="scientific">Suillus luteus UH-Slu-Lm8-n1</name>
    <dbReference type="NCBI Taxonomy" id="930992"/>
    <lineage>
        <taxon>Eukaryota</taxon>
        <taxon>Fungi</taxon>
        <taxon>Dikarya</taxon>
        <taxon>Basidiomycota</taxon>
        <taxon>Agaricomycotina</taxon>
        <taxon>Agaricomycetes</taxon>
        <taxon>Agaricomycetidae</taxon>
        <taxon>Boletales</taxon>
        <taxon>Suillineae</taxon>
        <taxon>Suillaceae</taxon>
        <taxon>Suillus</taxon>
    </lineage>
</organism>
<dbReference type="SUPFAM" id="SSF52047">
    <property type="entry name" value="RNI-like"/>
    <property type="match status" value="1"/>
</dbReference>
<gene>
    <name evidence="1" type="ORF">CY34DRAFT_473720</name>
</gene>
<dbReference type="Gene3D" id="3.80.10.10">
    <property type="entry name" value="Ribonuclease Inhibitor"/>
    <property type="match status" value="1"/>
</dbReference>
<accession>A0A0D0BSM0</accession>
<reference evidence="2" key="2">
    <citation type="submission" date="2015-01" db="EMBL/GenBank/DDBJ databases">
        <title>Evolutionary Origins and Diversification of the Mycorrhizal Mutualists.</title>
        <authorList>
            <consortium name="DOE Joint Genome Institute"/>
            <consortium name="Mycorrhizal Genomics Consortium"/>
            <person name="Kohler A."/>
            <person name="Kuo A."/>
            <person name="Nagy L.G."/>
            <person name="Floudas D."/>
            <person name="Copeland A."/>
            <person name="Barry K.W."/>
            <person name="Cichocki N."/>
            <person name="Veneault-Fourrey C."/>
            <person name="LaButti K."/>
            <person name="Lindquist E.A."/>
            <person name="Lipzen A."/>
            <person name="Lundell T."/>
            <person name="Morin E."/>
            <person name="Murat C."/>
            <person name="Riley R."/>
            <person name="Ohm R."/>
            <person name="Sun H."/>
            <person name="Tunlid A."/>
            <person name="Henrissat B."/>
            <person name="Grigoriev I.V."/>
            <person name="Hibbett D.S."/>
            <person name="Martin F."/>
        </authorList>
    </citation>
    <scope>NUCLEOTIDE SEQUENCE [LARGE SCALE GENOMIC DNA]</scope>
    <source>
        <strain evidence="2">UH-Slu-Lm8-n1</strain>
    </source>
</reference>
<evidence type="ECO:0000313" key="1">
    <source>
        <dbReference type="EMBL" id="KIK45988.1"/>
    </source>
</evidence>
<dbReference type="OrthoDB" id="3543113at2759"/>
<dbReference type="STRING" id="930992.A0A0D0BSM0"/>
<proteinExistence type="predicted"/>
<evidence type="ECO:0000313" key="2">
    <source>
        <dbReference type="Proteomes" id="UP000054485"/>
    </source>
</evidence>
<reference evidence="1 2" key="1">
    <citation type="submission" date="2014-04" db="EMBL/GenBank/DDBJ databases">
        <authorList>
            <consortium name="DOE Joint Genome Institute"/>
            <person name="Kuo A."/>
            <person name="Ruytinx J."/>
            <person name="Rineau F."/>
            <person name="Colpaert J."/>
            <person name="Kohler A."/>
            <person name="Nagy L.G."/>
            <person name="Floudas D."/>
            <person name="Copeland A."/>
            <person name="Barry K.W."/>
            <person name="Cichocki N."/>
            <person name="Veneault-Fourrey C."/>
            <person name="LaButti K."/>
            <person name="Lindquist E.A."/>
            <person name="Lipzen A."/>
            <person name="Lundell T."/>
            <person name="Morin E."/>
            <person name="Murat C."/>
            <person name="Sun H."/>
            <person name="Tunlid A."/>
            <person name="Henrissat B."/>
            <person name="Grigoriev I.V."/>
            <person name="Hibbett D.S."/>
            <person name="Martin F."/>
            <person name="Nordberg H.P."/>
            <person name="Cantor M.N."/>
            <person name="Hua S.X."/>
        </authorList>
    </citation>
    <scope>NUCLEOTIDE SEQUENCE [LARGE SCALE GENOMIC DNA]</scope>
    <source>
        <strain evidence="1 2">UH-Slu-Lm8-n1</strain>
    </source>
</reference>
<dbReference type="InParanoid" id="A0A0D0BSM0"/>
<name>A0A0D0BSM0_9AGAM</name>
<dbReference type="InterPro" id="IPR032675">
    <property type="entry name" value="LRR_dom_sf"/>
</dbReference>
<protein>
    <recommendedName>
        <fullName evidence="3">F-box domain-containing protein</fullName>
    </recommendedName>
</protein>
<dbReference type="HOGENOM" id="CLU_063512_0_0_1"/>
<dbReference type="EMBL" id="KN835165">
    <property type="protein sequence ID" value="KIK45988.1"/>
    <property type="molecule type" value="Genomic_DNA"/>
</dbReference>
<keyword evidence="2" id="KW-1185">Reference proteome</keyword>